<gene>
    <name evidence="1" type="ORF">ACIA8P_45895</name>
</gene>
<keyword evidence="2" id="KW-1185">Reference proteome</keyword>
<evidence type="ECO:0000313" key="2">
    <source>
        <dbReference type="Proteomes" id="UP001612415"/>
    </source>
</evidence>
<accession>A0ABW7YHB5</accession>
<proteinExistence type="predicted"/>
<reference evidence="1 2" key="1">
    <citation type="submission" date="2024-10" db="EMBL/GenBank/DDBJ databases">
        <title>The Natural Products Discovery Center: Release of the First 8490 Sequenced Strains for Exploring Actinobacteria Biosynthetic Diversity.</title>
        <authorList>
            <person name="Kalkreuter E."/>
            <person name="Kautsar S.A."/>
            <person name="Yang D."/>
            <person name="Bader C.D."/>
            <person name="Teijaro C.N."/>
            <person name="Fluegel L."/>
            <person name="Davis C.M."/>
            <person name="Simpson J.R."/>
            <person name="Lauterbach L."/>
            <person name="Steele A.D."/>
            <person name="Gui C."/>
            <person name="Meng S."/>
            <person name="Li G."/>
            <person name="Viehrig K."/>
            <person name="Ye F."/>
            <person name="Su P."/>
            <person name="Kiefer A.F."/>
            <person name="Nichols A."/>
            <person name="Cepeda A.J."/>
            <person name="Yan W."/>
            <person name="Fan B."/>
            <person name="Jiang Y."/>
            <person name="Adhikari A."/>
            <person name="Zheng C.-J."/>
            <person name="Schuster L."/>
            <person name="Cowan T.M."/>
            <person name="Smanski M.J."/>
            <person name="Chevrette M.G."/>
            <person name="De Carvalho L.P.S."/>
            <person name="Shen B."/>
        </authorList>
    </citation>
    <scope>NUCLEOTIDE SEQUENCE [LARGE SCALE GENOMIC DNA]</scope>
    <source>
        <strain evidence="1 2">NPDC051599</strain>
    </source>
</reference>
<comment type="caution">
    <text evidence="1">The sequence shown here is derived from an EMBL/GenBank/DDBJ whole genome shotgun (WGS) entry which is preliminary data.</text>
</comment>
<evidence type="ECO:0000313" key="1">
    <source>
        <dbReference type="EMBL" id="MFI5681821.1"/>
    </source>
</evidence>
<evidence type="ECO:0008006" key="3">
    <source>
        <dbReference type="Google" id="ProtNLM"/>
    </source>
</evidence>
<name>A0ABW7YHB5_STRCE</name>
<sequence>MSHVVYDAGALLAAAKNDRTFIVQHDEFLAADIRPIVPAGVLAQCWDTRPKAANLHRVLRPCLVLPLNETTAKAAALLCQSNGTSDVIDASVVLASVTHDDALILTDDLDDIRALAASANRKRIRVERP</sequence>
<organism evidence="1 2">
    <name type="scientific">Streptomyces cellulosae</name>
    <dbReference type="NCBI Taxonomy" id="1968"/>
    <lineage>
        <taxon>Bacteria</taxon>
        <taxon>Bacillati</taxon>
        <taxon>Actinomycetota</taxon>
        <taxon>Actinomycetes</taxon>
        <taxon>Kitasatosporales</taxon>
        <taxon>Streptomycetaceae</taxon>
        <taxon>Streptomyces</taxon>
    </lineage>
</organism>
<protein>
    <recommendedName>
        <fullName evidence="3">Twitching motility protein PilT</fullName>
    </recommendedName>
</protein>
<dbReference type="RefSeq" id="WP_398662817.1">
    <property type="nucleotide sequence ID" value="NZ_JBITDC010000034.1"/>
</dbReference>
<dbReference type="Proteomes" id="UP001612415">
    <property type="component" value="Unassembled WGS sequence"/>
</dbReference>
<dbReference type="EMBL" id="JBITDC010000034">
    <property type="protein sequence ID" value="MFI5681821.1"/>
    <property type="molecule type" value="Genomic_DNA"/>
</dbReference>